<dbReference type="SUPFAM" id="SSF53098">
    <property type="entry name" value="Ribonuclease H-like"/>
    <property type="match status" value="1"/>
</dbReference>
<dbReference type="EMBL" id="VUMV01000001">
    <property type="protein sequence ID" value="MST80952.1"/>
    <property type="molecule type" value="Genomic_DNA"/>
</dbReference>
<accession>A0A7X2P673</accession>
<protein>
    <submittedName>
        <fullName evidence="2">Exonuclease</fullName>
    </submittedName>
</protein>
<dbReference type="AlphaFoldDB" id="A0A7X2P673"/>
<keyword evidence="3" id="KW-1185">Reference proteome</keyword>
<dbReference type="InterPro" id="IPR038720">
    <property type="entry name" value="YprB_RNase_H-like_dom"/>
</dbReference>
<evidence type="ECO:0000313" key="2">
    <source>
        <dbReference type="EMBL" id="MST80952.1"/>
    </source>
</evidence>
<keyword evidence="2" id="KW-0378">Hydrolase</keyword>
<keyword evidence="2" id="KW-0269">Exonuclease</keyword>
<sequence>MKILEEPVSRALTEEKELFLRHLLAKGEPVFFDIETTGLSWRNSHIYLIGVIFRKNGIWTFRQWFLDSPVEEDVCLRDFYRFLGDAEKQAVENGKTLFLVHFNGDTFDIPYLRSKLGFYRISPQTGADRSLSFPSLDLYRCARPLKRIFHLGSLRQKDVELFLGAEREDVCDGGELIPVYQQYLRTGDSSTERILLLHNHDDVTGLLRILPVLAYDVLFRQEPEYFQKPLFSEPGDENNEENTDSVFLNGTLTLPVPTGFQAASDLAVFSAEDSSFSLQIPAYRGELKLFFPDYKNYYYLPVEDQAIHKSVAVYVDPEHREKAKASNCYQRVSGLFLPQPDELFSPAFRSGFHDRPLWFRPDGEFGRNPEKLSKYASVLAASCLAAGGTSKT</sequence>
<gene>
    <name evidence="2" type="ORF">FYJ60_01190</name>
</gene>
<dbReference type="GO" id="GO:0004527">
    <property type="term" value="F:exonuclease activity"/>
    <property type="evidence" value="ECO:0007669"/>
    <property type="project" value="UniProtKB-KW"/>
</dbReference>
<dbReference type="RefSeq" id="WP_154456763.1">
    <property type="nucleotide sequence ID" value="NZ_VUMV01000001.1"/>
</dbReference>
<dbReference type="Proteomes" id="UP000466864">
    <property type="component" value="Unassembled WGS sequence"/>
</dbReference>
<evidence type="ECO:0000259" key="1">
    <source>
        <dbReference type="Pfam" id="PF13482"/>
    </source>
</evidence>
<dbReference type="PANTHER" id="PTHR38462:SF1">
    <property type="entry name" value="YPRB RIBONUCLEASE H-LIKE DOMAIN-CONTAINING PROTEIN"/>
    <property type="match status" value="1"/>
</dbReference>
<evidence type="ECO:0000313" key="3">
    <source>
        <dbReference type="Proteomes" id="UP000466864"/>
    </source>
</evidence>
<dbReference type="PANTHER" id="PTHR38462">
    <property type="entry name" value="EXONUCLEASE-LIKE PROTEIN"/>
    <property type="match status" value="1"/>
</dbReference>
<name>A0A7X2P673_9FIRM</name>
<dbReference type="InterPro" id="IPR012337">
    <property type="entry name" value="RNaseH-like_sf"/>
</dbReference>
<organism evidence="2 3">
    <name type="scientific">Bilifractor porci</name>
    <dbReference type="NCBI Taxonomy" id="2606636"/>
    <lineage>
        <taxon>Bacteria</taxon>
        <taxon>Bacillati</taxon>
        <taxon>Bacillota</taxon>
        <taxon>Clostridia</taxon>
        <taxon>Lachnospirales</taxon>
        <taxon>Lachnospiraceae</taxon>
        <taxon>Bilifractor</taxon>
    </lineage>
</organism>
<comment type="caution">
    <text evidence="2">The sequence shown here is derived from an EMBL/GenBank/DDBJ whole genome shotgun (WGS) entry which is preliminary data.</text>
</comment>
<proteinExistence type="predicted"/>
<feature type="domain" description="YprB ribonuclease H-like" evidence="1">
    <location>
        <begin position="30"/>
        <end position="210"/>
    </location>
</feature>
<dbReference type="Pfam" id="PF13482">
    <property type="entry name" value="RNase_H_2"/>
    <property type="match status" value="1"/>
</dbReference>
<reference evidence="2 3" key="1">
    <citation type="submission" date="2019-08" db="EMBL/GenBank/DDBJ databases">
        <title>In-depth cultivation of the pig gut microbiome towards novel bacterial diversity and tailored functional studies.</title>
        <authorList>
            <person name="Wylensek D."/>
            <person name="Hitch T.C.A."/>
            <person name="Clavel T."/>
        </authorList>
    </citation>
    <scope>NUCLEOTIDE SEQUENCE [LARGE SCALE GENOMIC DNA]</scope>
    <source>
        <strain evidence="2 3">Oil+RF-744-WCA-WT-13</strain>
    </source>
</reference>
<keyword evidence="2" id="KW-0540">Nuclease</keyword>